<keyword evidence="3" id="KW-1185">Reference proteome</keyword>
<dbReference type="Proteomes" id="UP000610931">
    <property type="component" value="Unassembled WGS sequence"/>
</dbReference>
<dbReference type="InterPro" id="IPR001173">
    <property type="entry name" value="Glyco_trans_2-like"/>
</dbReference>
<evidence type="ECO:0000313" key="3">
    <source>
        <dbReference type="Proteomes" id="UP000610931"/>
    </source>
</evidence>
<evidence type="ECO:0000313" key="2">
    <source>
        <dbReference type="EMBL" id="MBJ6368156.1"/>
    </source>
</evidence>
<proteinExistence type="predicted"/>
<organism evidence="2 3">
    <name type="scientific">Snuella sedimenti</name>
    <dbReference type="NCBI Taxonomy" id="2798802"/>
    <lineage>
        <taxon>Bacteria</taxon>
        <taxon>Pseudomonadati</taxon>
        <taxon>Bacteroidota</taxon>
        <taxon>Flavobacteriia</taxon>
        <taxon>Flavobacteriales</taxon>
        <taxon>Flavobacteriaceae</taxon>
        <taxon>Snuella</taxon>
    </lineage>
</organism>
<reference evidence="2" key="1">
    <citation type="submission" date="2020-12" db="EMBL/GenBank/DDBJ databases">
        <title>Snuella sp. nov., isolated from sediment in Incheon.</title>
        <authorList>
            <person name="Kim W."/>
        </authorList>
    </citation>
    <scope>NUCLEOTIDE SEQUENCE</scope>
    <source>
        <strain evidence="2">CAU 1569</strain>
    </source>
</reference>
<protein>
    <submittedName>
        <fullName evidence="2">Glycosyltransferase</fullName>
    </submittedName>
</protein>
<name>A0A8J7LYC8_9FLAO</name>
<sequence length="382" mass="43483">MNYLLSIIIPTKDRYTTLLPVLDSLLNIDSKELEIVVQDNSVNNNDILKYIELKKPLNLSYYYSNEKLSIVQNSDRAVLNSKGDYICFIGDDDGVMPYIIDVAGWMKINDIEAVKGYKPSYSWPGQQVSYLEKNASGVLRYENFNYGVKKIDVKKALKYNLSKGGTDLSPLPCLYHGIVSRNVLNKIYNNTKSYFPGPSPDMANAIALSLYVEDYRLFGFPIVISGKSMSSTGGKGVLHKHIAKIEDVPHLPSTTNSNWSNKVPKYWTGPTIWAESVIKSLEACGGGAKVSEINFSYLYAELYVFQFSYRKQIFNDFNNSIYSFKFFFNLISVFFKRVITFFKNRLRLKITTVYKIDNIGEAIKILDKKTNKKGLPFIKKTV</sequence>
<dbReference type="CDD" id="cd00761">
    <property type="entry name" value="Glyco_tranf_GTA_type"/>
    <property type="match status" value="1"/>
</dbReference>
<dbReference type="Pfam" id="PF00535">
    <property type="entry name" value="Glycos_transf_2"/>
    <property type="match status" value="1"/>
</dbReference>
<dbReference type="EMBL" id="JAELVQ010000009">
    <property type="protein sequence ID" value="MBJ6368156.1"/>
    <property type="molecule type" value="Genomic_DNA"/>
</dbReference>
<feature type="domain" description="Glycosyltransferase 2-like" evidence="1">
    <location>
        <begin position="6"/>
        <end position="115"/>
    </location>
</feature>
<comment type="caution">
    <text evidence="2">The sequence shown here is derived from an EMBL/GenBank/DDBJ whole genome shotgun (WGS) entry which is preliminary data.</text>
</comment>
<dbReference type="Gene3D" id="3.90.550.10">
    <property type="entry name" value="Spore Coat Polysaccharide Biosynthesis Protein SpsA, Chain A"/>
    <property type="match status" value="1"/>
</dbReference>
<evidence type="ECO:0000259" key="1">
    <source>
        <dbReference type="Pfam" id="PF00535"/>
    </source>
</evidence>
<dbReference type="SUPFAM" id="SSF53448">
    <property type="entry name" value="Nucleotide-diphospho-sugar transferases"/>
    <property type="match status" value="1"/>
</dbReference>
<dbReference type="AlphaFoldDB" id="A0A8J7LYC8"/>
<accession>A0A8J7LYC8</accession>
<dbReference type="RefSeq" id="WP_199114920.1">
    <property type="nucleotide sequence ID" value="NZ_JAELVQ010000009.1"/>
</dbReference>
<dbReference type="InterPro" id="IPR029044">
    <property type="entry name" value="Nucleotide-diphossugar_trans"/>
</dbReference>
<gene>
    <name evidence="2" type="ORF">JF259_08650</name>
</gene>